<evidence type="ECO:0000259" key="13">
    <source>
        <dbReference type="Pfam" id="PF00441"/>
    </source>
</evidence>
<dbReference type="GO" id="GO:0004466">
    <property type="term" value="F:long-chain fatty acyl-CoA dehydrogenase activity"/>
    <property type="evidence" value="ECO:0007669"/>
    <property type="project" value="UniProtKB-EC"/>
</dbReference>
<dbReference type="GO" id="GO:0050660">
    <property type="term" value="F:flavin adenine dinucleotide binding"/>
    <property type="evidence" value="ECO:0007669"/>
    <property type="project" value="InterPro"/>
</dbReference>
<dbReference type="Pfam" id="PF02771">
    <property type="entry name" value="Acyl-CoA_dh_N"/>
    <property type="match status" value="1"/>
</dbReference>
<evidence type="ECO:0000256" key="10">
    <source>
        <dbReference type="ARBA" id="ARBA00047882"/>
    </source>
</evidence>
<feature type="domain" description="Acyl-CoA dehydrogenase/oxidase N-terminal" evidence="14">
    <location>
        <begin position="138"/>
        <end position="233"/>
    </location>
</feature>
<dbReference type="EC" id="1.3.8.7" evidence="4"/>
<keyword evidence="17" id="KW-1185">Reference proteome</keyword>
<dbReference type="InterPro" id="IPR013786">
    <property type="entry name" value="AcylCoA_DH/ox_N"/>
</dbReference>
<dbReference type="SUPFAM" id="SSF47203">
    <property type="entry name" value="Acyl-CoA dehydrogenase C-terminal domain-like"/>
    <property type="match status" value="1"/>
</dbReference>
<dbReference type="SUPFAM" id="SSF56645">
    <property type="entry name" value="Acyl-CoA dehydrogenase NM domain-like"/>
    <property type="match status" value="1"/>
</dbReference>
<dbReference type="EMBL" id="JACHHN010000012">
    <property type="protein sequence ID" value="MBB5193602.1"/>
    <property type="molecule type" value="Genomic_DNA"/>
</dbReference>
<dbReference type="PANTHER" id="PTHR48083:SF33">
    <property type="entry name" value="ACYL-COENZYME A DEHYDROGENASE"/>
    <property type="match status" value="1"/>
</dbReference>
<proteinExistence type="inferred from homology"/>
<dbReference type="InterPro" id="IPR015396">
    <property type="entry name" value="FadE_C"/>
</dbReference>
<evidence type="ECO:0000256" key="11">
    <source>
        <dbReference type="ARBA" id="ARBA00049247"/>
    </source>
</evidence>
<dbReference type="NCBIfam" id="NF009586">
    <property type="entry name" value="PRK13026.1"/>
    <property type="match status" value="1"/>
</dbReference>
<dbReference type="Pfam" id="PF00441">
    <property type="entry name" value="Acyl-CoA_dh_1"/>
    <property type="match status" value="1"/>
</dbReference>
<comment type="caution">
    <text evidence="16">The sequence shown here is derived from an EMBL/GenBank/DDBJ whole genome shotgun (WGS) entry which is preliminary data.</text>
</comment>
<gene>
    <name evidence="16" type="ORF">HNQ50_004360</name>
</gene>
<dbReference type="UniPathway" id="UPA00659"/>
<dbReference type="RefSeq" id="WP_184103377.1">
    <property type="nucleotide sequence ID" value="NZ_JACHHN010000012.1"/>
</dbReference>
<dbReference type="InterPro" id="IPR050741">
    <property type="entry name" value="Acyl-CoA_dehydrogenase"/>
</dbReference>
<evidence type="ECO:0000259" key="14">
    <source>
        <dbReference type="Pfam" id="PF02771"/>
    </source>
</evidence>
<evidence type="ECO:0000256" key="2">
    <source>
        <dbReference type="ARBA" id="ARBA00005005"/>
    </source>
</evidence>
<dbReference type="NCBIfam" id="NF007000">
    <property type="entry name" value="PRK09463.1"/>
    <property type="match status" value="1"/>
</dbReference>
<feature type="domain" description="Acyl-CoA dehydrogenase/oxidase C-terminal" evidence="13">
    <location>
        <begin position="368"/>
        <end position="515"/>
    </location>
</feature>
<dbReference type="Gene3D" id="2.40.110.10">
    <property type="entry name" value="Butyryl-CoA Dehydrogenase, subunit A, domain 2"/>
    <property type="match status" value="1"/>
</dbReference>
<evidence type="ECO:0000259" key="15">
    <source>
        <dbReference type="Pfam" id="PF09317"/>
    </source>
</evidence>
<dbReference type="GO" id="GO:0005737">
    <property type="term" value="C:cytoplasm"/>
    <property type="evidence" value="ECO:0007669"/>
    <property type="project" value="TreeGrafter"/>
</dbReference>
<dbReference type="FunFam" id="1.10.540.10:FF:000004">
    <property type="entry name" value="Acyl-CoA dehydrogenase"/>
    <property type="match status" value="1"/>
</dbReference>
<dbReference type="GO" id="GO:0070991">
    <property type="term" value="F:medium-chain fatty acyl-CoA dehydrogenase activity"/>
    <property type="evidence" value="ECO:0007669"/>
    <property type="project" value="UniProtKB-EC"/>
</dbReference>
<dbReference type="Proteomes" id="UP000543030">
    <property type="component" value="Unassembled WGS sequence"/>
</dbReference>
<evidence type="ECO:0000256" key="3">
    <source>
        <dbReference type="ARBA" id="ARBA00009347"/>
    </source>
</evidence>
<keyword evidence="12" id="KW-0472">Membrane</keyword>
<feature type="transmembrane region" description="Helical" evidence="12">
    <location>
        <begin position="30"/>
        <end position="59"/>
    </location>
</feature>
<dbReference type="InterPro" id="IPR009100">
    <property type="entry name" value="AcylCoA_DH/oxidase_NM_dom_sf"/>
</dbReference>
<evidence type="ECO:0000256" key="9">
    <source>
        <dbReference type="ARBA" id="ARBA00023002"/>
    </source>
</evidence>
<evidence type="ECO:0000313" key="16">
    <source>
        <dbReference type="EMBL" id="MBB5193602.1"/>
    </source>
</evidence>
<reference evidence="16 17" key="1">
    <citation type="submission" date="2020-08" db="EMBL/GenBank/DDBJ databases">
        <title>Genomic Encyclopedia of Type Strains, Phase IV (KMG-IV): sequencing the most valuable type-strain genomes for metagenomic binning, comparative biology and taxonomic classification.</title>
        <authorList>
            <person name="Goeker M."/>
        </authorList>
    </citation>
    <scope>NUCLEOTIDE SEQUENCE [LARGE SCALE GENOMIC DNA]</scope>
    <source>
        <strain evidence="16 17">DSM 18233</strain>
    </source>
</reference>
<keyword evidence="9 16" id="KW-0560">Oxidoreductase</keyword>
<dbReference type="InterPro" id="IPR036250">
    <property type="entry name" value="AcylCo_DH-like_C"/>
</dbReference>
<dbReference type="AlphaFoldDB" id="A0A840RN40"/>
<evidence type="ECO:0000313" key="17">
    <source>
        <dbReference type="Proteomes" id="UP000543030"/>
    </source>
</evidence>
<evidence type="ECO:0000256" key="1">
    <source>
        <dbReference type="ARBA" id="ARBA00001974"/>
    </source>
</evidence>
<dbReference type="Pfam" id="PF09317">
    <property type="entry name" value="ACDH_C"/>
    <property type="match status" value="1"/>
</dbReference>
<dbReference type="Gene3D" id="1.20.140.10">
    <property type="entry name" value="Butyryl-CoA Dehydrogenase, subunit A, domain 3"/>
    <property type="match status" value="1"/>
</dbReference>
<keyword evidence="7" id="KW-0285">Flavoprotein</keyword>
<comment type="catalytic activity">
    <reaction evidence="10">
        <text>a medium-chain 2,3-saturated fatty acyl-CoA + oxidized [electron-transfer flavoprotein] + H(+) = a medium-chain (2E)-enoyl-CoA + reduced [electron-transfer flavoprotein]</text>
        <dbReference type="Rhea" id="RHEA:14477"/>
        <dbReference type="Rhea" id="RHEA-COMP:10685"/>
        <dbReference type="Rhea" id="RHEA-COMP:10686"/>
        <dbReference type="ChEBI" id="CHEBI:15378"/>
        <dbReference type="ChEBI" id="CHEBI:57692"/>
        <dbReference type="ChEBI" id="CHEBI:58307"/>
        <dbReference type="ChEBI" id="CHEBI:83723"/>
        <dbReference type="ChEBI" id="CHEBI:83726"/>
        <dbReference type="EC" id="1.3.8.7"/>
    </reaction>
</comment>
<keyword evidence="12" id="KW-0812">Transmembrane</keyword>
<comment type="pathway">
    <text evidence="2">Lipid metabolism; fatty acid beta-oxidation.</text>
</comment>
<name>A0A840RN40_9NEIS</name>
<comment type="cofactor">
    <cofactor evidence="1">
        <name>FAD</name>
        <dbReference type="ChEBI" id="CHEBI:57692"/>
    </cofactor>
</comment>
<evidence type="ECO:0000256" key="7">
    <source>
        <dbReference type="ARBA" id="ARBA00022630"/>
    </source>
</evidence>
<dbReference type="PANTHER" id="PTHR48083">
    <property type="entry name" value="MEDIUM-CHAIN SPECIFIC ACYL-COA DEHYDROGENASE, MITOCHONDRIAL-RELATED"/>
    <property type="match status" value="1"/>
</dbReference>
<dbReference type="Gene3D" id="1.10.540.10">
    <property type="entry name" value="Acyl-CoA dehydrogenase/oxidase, N-terminal domain"/>
    <property type="match status" value="1"/>
</dbReference>
<dbReference type="InterPro" id="IPR037069">
    <property type="entry name" value="AcylCoA_DH/ox_N_sf"/>
</dbReference>
<comment type="catalytic activity">
    <reaction evidence="11">
        <text>a long-chain 2,3-saturated fatty acyl-CoA + oxidized [electron-transfer flavoprotein] + H(+) = a long-chain (2E)-enoyl-CoA + reduced [electron-transfer flavoprotein]</text>
        <dbReference type="Rhea" id="RHEA:17721"/>
        <dbReference type="Rhea" id="RHEA-COMP:10685"/>
        <dbReference type="Rhea" id="RHEA-COMP:10686"/>
        <dbReference type="ChEBI" id="CHEBI:15378"/>
        <dbReference type="ChEBI" id="CHEBI:57692"/>
        <dbReference type="ChEBI" id="CHEBI:58307"/>
        <dbReference type="ChEBI" id="CHEBI:83721"/>
        <dbReference type="ChEBI" id="CHEBI:83727"/>
        <dbReference type="EC" id="1.3.8.8"/>
    </reaction>
</comment>
<sequence length="818" mass="88674">MTALICVAVVLIAFLAVAYLRAPLWLSSLLILLGTVYGVATHGLNVIVATVIIAVLAVLNIKPFRRAFITGPLFSIFKKITPAMSQTEQEAVDAGTVWWDRDLFSGKPDFDRLHSFPAPKLTAEEQAFLDGPTEQLCAMLDDWKITHDTKDLSPEAWQFIKDQGFLGMIIKKQYGGKEFSNLAHARVVTKIATRSGSAAVTVMVPNSLGPGELLQHYGTDAQKNYYLPRLAKGIEIPCFALTSPEAGSDAGGIPDYGVVARGSYTDPRTGERHEDVLGIRVSWEKRYITLGPIATILGLAFKLYDPDGLLGDKKDIGITCALIPTEHEGVSIGRRHYPGTSVFQNGPNWGKDVFIPMDWVIGGKDYVGQGWRMLVECLSVGRCISLPAMSVASGKLSSFTTGAYARIRNQFGLAIGKFEGVDEALARIGGFTYQMDAAQSLALTGLDMGEKPSVLSGILKYHNTERMRKSINDAMDVHAGKAVCIGPNNYLAHGYQAIPVAITVEGANILTRSMIIFGQGAIRCHPFVLKELRAAMSNDGAAFDNAVIGHIGFTISNAVRSLVMGLTCARFAGSPKSGPTSVFYRNTMRMSSAFAFVADMGMASLGGSLKFKEKLSARLGDALSNLYIATAVLKKYQDEGATAEDLPLVQWAAQTALYDCQTALDGFLNNHPNRALAWLMRRVVFPFGLTQRAASDSIGTKVARLLMEPSASRDRLTEYMYKPTAETDPVGVLDHALKAVIATEAAEGKLRKAARGGQVSGWTSHAQLADAQGKGLITQEEFSAITRARQLKRAVIMVDDFDQQLNNPDPEVTTRVVF</sequence>
<keyword evidence="8" id="KW-0274">FAD</keyword>
<evidence type="ECO:0000256" key="5">
    <source>
        <dbReference type="ARBA" id="ARBA00012040"/>
    </source>
</evidence>
<dbReference type="FunFam" id="1.20.140.10:FF:000009">
    <property type="entry name" value="Acyl-CoA dehydrogenase"/>
    <property type="match status" value="1"/>
</dbReference>
<evidence type="ECO:0000256" key="12">
    <source>
        <dbReference type="SAM" id="Phobius"/>
    </source>
</evidence>
<dbReference type="EC" id="1.3.8.8" evidence="5"/>
<protein>
    <recommendedName>
        <fullName evidence="6">Acyl-coenzyme A dehydrogenase</fullName>
        <ecNumber evidence="4">1.3.8.7</ecNumber>
        <ecNumber evidence="5">1.3.8.8</ecNumber>
    </recommendedName>
</protein>
<evidence type="ECO:0000256" key="8">
    <source>
        <dbReference type="ARBA" id="ARBA00022827"/>
    </source>
</evidence>
<keyword evidence="12" id="KW-1133">Transmembrane helix</keyword>
<comment type="similarity">
    <text evidence="3">Belongs to the acyl-CoA dehydrogenase family.</text>
</comment>
<evidence type="ECO:0000256" key="6">
    <source>
        <dbReference type="ARBA" id="ARBA00020144"/>
    </source>
</evidence>
<evidence type="ECO:0000256" key="4">
    <source>
        <dbReference type="ARBA" id="ARBA00012033"/>
    </source>
</evidence>
<dbReference type="GO" id="GO:0033539">
    <property type="term" value="P:fatty acid beta-oxidation using acyl-CoA dehydrogenase"/>
    <property type="evidence" value="ECO:0007669"/>
    <property type="project" value="InterPro"/>
</dbReference>
<accession>A0A840RN40</accession>
<feature type="domain" description="Acyl-CoA dehydrogenase C-terminal bacterial-type" evidence="15">
    <location>
        <begin position="522"/>
        <end position="801"/>
    </location>
</feature>
<dbReference type="InterPro" id="IPR009075">
    <property type="entry name" value="AcylCo_DH/oxidase_C"/>
</dbReference>
<dbReference type="InterPro" id="IPR046373">
    <property type="entry name" value="Acyl-CoA_Oxase/DH_mid-dom_sf"/>
</dbReference>
<organism evidence="16 17">
    <name type="scientific">Silvimonas terrae</name>
    <dbReference type="NCBI Taxonomy" id="300266"/>
    <lineage>
        <taxon>Bacteria</taxon>
        <taxon>Pseudomonadati</taxon>
        <taxon>Pseudomonadota</taxon>
        <taxon>Betaproteobacteria</taxon>
        <taxon>Neisseriales</taxon>
        <taxon>Chitinibacteraceae</taxon>
        <taxon>Silvimonas</taxon>
    </lineage>
</organism>